<dbReference type="GO" id="GO:0008199">
    <property type="term" value="F:ferric iron binding"/>
    <property type="evidence" value="ECO:0007669"/>
    <property type="project" value="InterPro"/>
</dbReference>
<organism evidence="4 5">
    <name type="scientific">Rariglobus hedericola</name>
    <dbReference type="NCBI Taxonomy" id="2597822"/>
    <lineage>
        <taxon>Bacteria</taxon>
        <taxon>Pseudomonadati</taxon>
        <taxon>Verrucomicrobiota</taxon>
        <taxon>Opitutia</taxon>
        <taxon>Opitutales</taxon>
        <taxon>Opitutaceae</taxon>
        <taxon>Rariglobus</taxon>
    </lineage>
</organism>
<keyword evidence="5" id="KW-1185">Reference proteome</keyword>
<dbReference type="InterPro" id="IPR002177">
    <property type="entry name" value="DPS_DNA-bd"/>
</dbReference>
<accession>A0A556QQ92</accession>
<dbReference type="InterPro" id="IPR008331">
    <property type="entry name" value="Ferritin_DPS_dom"/>
</dbReference>
<comment type="similarity">
    <text evidence="1 2">Belongs to the Dps family.</text>
</comment>
<dbReference type="InterPro" id="IPR009078">
    <property type="entry name" value="Ferritin-like_SF"/>
</dbReference>
<feature type="domain" description="Ferritin/DPS" evidence="3">
    <location>
        <begin position="17"/>
        <end position="156"/>
    </location>
</feature>
<name>A0A556QQ92_9BACT</name>
<dbReference type="PIRSF" id="PIRSF005900">
    <property type="entry name" value="Dps"/>
    <property type="match status" value="1"/>
</dbReference>
<evidence type="ECO:0000313" key="5">
    <source>
        <dbReference type="Proteomes" id="UP000315648"/>
    </source>
</evidence>
<dbReference type="InterPro" id="IPR012347">
    <property type="entry name" value="Ferritin-like"/>
</dbReference>
<gene>
    <name evidence="4" type="ORF">FPL22_05675</name>
</gene>
<comment type="caution">
    <text evidence="4">The sequence shown here is derived from an EMBL/GenBank/DDBJ whole genome shotgun (WGS) entry which is preliminary data.</text>
</comment>
<evidence type="ECO:0000256" key="2">
    <source>
        <dbReference type="RuleBase" id="RU003875"/>
    </source>
</evidence>
<dbReference type="PRINTS" id="PR01346">
    <property type="entry name" value="HELNAPAPROT"/>
</dbReference>
<protein>
    <submittedName>
        <fullName evidence="4">DNA starvation/stationary phase protection protein</fullName>
    </submittedName>
</protein>
<dbReference type="OrthoDB" id="9797023at2"/>
<dbReference type="CDD" id="cd01043">
    <property type="entry name" value="DPS"/>
    <property type="match status" value="1"/>
</dbReference>
<dbReference type="PROSITE" id="PS00819">
    <property type="entry name" value="DPS_2"/>
    <property type="match status" value="1"/>
</dbReference>
<proteinExistence type="inferred from homology"/>
<reference evidence="4 5" key="1">
    <citation type="submission" date="2019-07" db="EMBL/GenBank/DDBJ databases">
        <title>Description of 53C-WASEF.</title>
        <authorList>
            <person name="Pitt A."/>
            <person name="Hahn M.W."/>
        </authorList>
    </citation>
    <scope>NUCLEOTIDE SEQUENCE [LARGE SCALE GENOMIC DNA]</scope>
    <source>
        <strain evidence="4 5">53C-WASEF</strain>
    </source>
</reference>
<dbReference type="Proteomes" id="UP000315648">
    <property type="component" value="Unassembled WGS sequence"/>
</dbReference>
<dbReference type="Gene3D" id="1.20.1260.10">
    <property type="match status" value="1"/>
</dbReference>
<dbReference type="Pfam" id="PF00210">
    <property type="entry name" value="Ferritin"/>
    <property type="match status" value="1"/>
</dbReference>
<evidence type="ECO:0000313" key="4">
    <source>
        <dbReference type="EMBL" id="TSJ78798.1"/>
    </source>
</evidence>
<dbReference type="RefSeq" id="WP_144229139.1">
    <property type="nucleotide sequence ID" value="NZ_CBCRVV010000002.1"/>
</dbReference>
<dbReference type="InterPro" id="IPR023188">
    <property type="entry name" value="DPS_DNA-bd_CS"/>
</dbReference>
<dbReference type="PROSITE" id="PS00818">
    <property type="entry name" value="DPS_1"/>
    <property type="match status" value="1"/>
</dbReference>
<sequence length="156" mass="17075">MKTNTGLSSKARESVVDALAVLLADEHVLYVKTRNFHWNVTGAHFGALHVLFEKQYDELAETIDEIAERIRSLGCIAPGSMAAFLKLARLSEATGKPPKDVEMIGALLADHESIARALRGSIELADKHGDEGTADFLTGILEAHEKTAWMLRAHLE</sequence>
<dbReference type="EMBL" id="VMBG01000001">
    <property type="protein sequence ID" value="TSJ78798.1"/>
    <property type="molecule type" value="Genomic_DNA"/>
</dbReference>
<dbReference type="SUPFAM" id="SSF47240">
    <property type="entry name" value="Ferritin-like"/>
    <property type="match status" value="1"/>
</dbReference>
<dbReference type="GO" id="GO:0016722">
    <property type="term" value="F:oxidoreductase activity, acting on metal ions"/>
    <property type="evidence" value="ECO:0007669"/>
    <property type="project" value="InterPro"/>
</dbReference>
<dbReference type="PANTHER" id="PTHR42932:SF3">
    <property type="entry name" value="DNA PROTECTION DURING STARVATION PROTEIN"/>
    <property type="match status" value="1"/>
</dbReference>
<evidence type="ECO:0000256" key="1">
    <source>
        <dbReference type="ARBA" id="ARBA00009497"/>
    </source>
</evidence>
<dbReference type="AlphaFoldDB" id="A0A556QQ92"/>
<dbReference type="PANTHER" id="PTHR42932">
    <property type="entry name" value="GENERAL STRESS PROTEIN 20U"/>
    <property type="match status" value="1"/>
</dbReference>
<evidence type="ECO:0000259" key="3">
    <source>
        <dbReference type="Pfam" id="PF00210"/>
    </source>
</evidence>